<dbReference type="VEuPathDB" id="FungiDB:BON22_4863"/>
<evidence type="ECO:0000256" key="3">
    <source>
        <dbReference type="ARBA" id="ARBA00035647"/>
    </source>
</evidence>
<evidence type="ECO:0000259" key="6">
    <source>
        <dbReference type="SMART" id="SM01155"/>
    </source>
</evidence>
<evidence type="ECO:0000256" key="4">
    <source>
        <dbReference type="ARBA" id="ARBA00035682"/>
    </source>
</evidence>
<evidence type="ECO:0000256" key="2">
    <source>
        <dbReference type="ARBA" id="ARBA00023128"/>
    </source>
</evidence>
<dbReference type="SMART" id="SM01155">
    <property type="entry name" value="DUF1713"/>
    <property type="match status" value="1"/>
</dbReference>
<evidence type="ECO:0000313" key="7">
    <source>
        <dbReference type="EMBL" id="CDR41894.1"/>
    </source>
</evidence>
<evidence type="ECO:0000256" key="5">
    <source>
        <dbReference type="SAM" id="MobiDB-lite"/>
    </source>
</evidence>
<dbReference type="PANTHER" id="PTHR32035:SF3">
    <property type="entry name" value="SMALL RIBOSOMAL SUBUNIT PROTEIN MS38"/>
    <property type="match status" value="1"/>
</dbReference>
<gene>
    <name evidence="7" type="ORF">CYFA0S_08e01266g</name>
</gene>
<name>A0A061B2K5_CYBFA</name>
<dbReference type="Pfam" id="PF08213">
    <property type="entry name" value="COX24_C"/>
    <property type="match status" value="1"/>
</dbReference>
<keyword evidence="2" id="KW-0496">Mitochondrion</keyword>
<feature type="region of interest" description="Disordered" evidence="5">
    <location>
        <begin position="141"/>
        <end position="163"/>
    </location>
</feature>
<sequence>MIVQTFPQVKIYWTIHYRRYFLTHHCPVGHIVIMFRLTQQRFTLLRPALPQISARNMFSSCQQVYPVARHVPTQATPSTLLATANRQFELTKTLFEIQQMRIIPPTLAEKLQEPVVVKEPTLAFDEEWLADSVLRKRRLKMKKHKLRKRRKAQRALRRKLKKD</sequence>
<dbReference type="InterPro" id="IPR013177">
    <property type="entry name" value="Ribosomal_mS38_C"/>
</dbReference>
<dbReference type="GO" id="GO:0005739">
    <property type="term" value="C:mitochondrion"/>
    <property type="evidence" value="ECO:0007669"/>
    <property type="project" value="UniProtKB-SubCell"/>
</dbReference>
<feature type="domain" description="Ribosomal protein mS38 C-terminal" evidence="6">
    <location>
        <begin position="129"/>
        <end position="162"/>
    </location>
</feature>
<protein>
    <recommendedName>
        <fullName evidence="4">Small ribosomal subunit protein mS38</fullName>
    </recommendedName>
</protein>
<dbReference type="PANTHER" id="PTHR32035">
    <property type="entry name" value="AURORA KINASE A-INTERACTING PROTEIN"/>
    <property type="match status" value="1"/>
</dbReference>
<evidence type="ECO:0000256" key="1">
    <source>
        <dbReference type="ARBA" id="ARBA00004173"/>
    </source>
</evidence>
<dbReference type="AlphaFoldDB" id="A0A061B2K5"/>
<comment type="similarity">
    <text evidence="3">Belongs to the mitochondrion-specific ribosomal protein mS38 family.</text>
</comment>
<organism evidence="7">
    <name type="scientific">Cyberlindnera fabianii</name>
    <name type="common">Yeast</name>
    <name type="synonym">Hansenula fabianii</name>
    <dbReference type="NCBI Taxonomy" id="36022"/>
    <lineage>
        <taxon>Eukaryota</taxon>
        <taxon>Fungi</taxon>
        <taxon>Dikarya</taxon>
        <taxon>Ascomycota</taxon>
        <taxon>Saccharomycotina</taxon>
        <taxon>Saccharomycetes</taxon>
        <taxon>Phaffomycetales</taxon>
        <taxon>Phaffomycetaceae</taxon>
        <taxon>Cyberlindnera</taxon>
    </lineage>
</organism>
<comment type="subcellular location">
    <subcellularLocation>
        <location evidence="1">Mitochondrion</location>
    </subcellularLocation>
</comment>
<reference evidence="7" key="1">
    <citation type="journal article" date="2014" name="Genome Announc.">
        <title>Genome sequence of the yeast Cyberlindnera fabianii (Hansenula fabianii).</title>
        <authorList>
            <person name="Freel K.C."/>
            <person name="Sarilar V."/>
            <person name="Neuveglise C."/>
            <person name="Devillers H."/>
            <person name="Friedrich A."/>
            <person name="Schacherer J."/>
        </authorList>
    </citation>
    <scope>NUCLEOTIDE SEQUENCE</scope>
    <source>
        <strain evidence="7">YJS4271</strain>
    </source>
</reference>
<accession>A0A061B2K5</accession>
<proteinExistence type="inferred from homology"/>
<dbReference type="EMBL" id="LK052893">
    <property type="protein sequence ID" value="CDR41894.1"/>
    <property type="molecule type" value="Genomic_DNA"/>
</dbReference>